<evidence type="ECO:0000259" key="1">
    <source>
        <dbReference type="SMART" id="SM00746"/>
    </source>
</evidence>
<dbReference type="EMBL" id="UOGJ01000064">
    <property type="protein sequence ID" value="VAX35538.1"/>
    <property type="molecule type" value="Genomic_DNA"/>
</dbReference>
<sequence length="121" mass="13588">MIKKFLVLTISMFLFSTGYVFAGAGHDHGEQKGSMKSSMKMEQLSTDAIEVGNKICPVSKEAVDDMGGVVKYEYKGKIYNLCCKMCAKSFKKDPKKYIGIVEKMMEKKENHQEDDHSGHGH</sequence>
<evidence type="ECO:0000313" key="2">
    <source>
        <dbReference type="EMBL" id="VAX35538.1"/>
    </source>
</evidence>
<name>A0A3B1DHR3_9ZZZZ</name>
<gene>
    <name evidence="2" type="ORF">MNBD_UNCLBAC01-2149</name>
</gene>
<dbReference type="SMART" id="SM00746">
    <property type="entry name" value="TRASH"/>
    <property type="match status" value="1"/>
</dbReference>
<dbReference type="AlphaFoldDB" id="A0A3B1DHR3"/>
<dbReference type="Gene3D" id="1.10.620.20">
    <property type="entry name" value="Ribonucleotide Reductase, subunit A"/>
    <property type="match status" value="1"/>
</dbReference>
<organism evidence="2">
    <name type="scientific">hydrothermal vent metagenome</name>
    <dbReference type="NCBI Taxonomy" id="652676"/>
    <lineage>
        <taxon>unclassified sequences</taxon>
        <taxon>metagenomes</taxon>
        <taxon>ecological metagenomes</taxon>
    </lineage>
</organism>
<dbReference type="InterPro" id="IPR007029">
    <property type="entry name" value="YHS_dom"/>
</dbReference>
<dbReference type="InterPro" id="IPR009078">
    <property type="entry name" value="Ferritin-like_SF"/>
</dbReference>
<dbReference type="InterPro" id="IPR012348">
    <property type="entry name" value="RNR-like"/>
</dbReference>
<feature type="domain" description="TRASH" evidence="1">
    <location>
        <begin position="56"/>
        <end position="94"/>
    </location>
</feature>
<dbReference type="GO" id="GO:0016491">
    <property type="term" value="F:oxidoreductase activity"/>
    <property type="evidence" value="ECO:0007669"/>
    <property type="project" value="InterPro"/>
</dbReference>
<proteinExistence type="predicted"/>
<accession>A0A3B1DHR3</accession>
<reference evidence="2" key="1">
    <citation type="submission" date="2018-06" db="EMBL/GenBank/DDBJ databases">
        <authorList>
            <person name="Zhirakovskaya E."/>
        </authorList>
    </citation>
    <scope>NUCLEOTIDE SEQUENCE</scope>
</reference>
<dbReference type="SUPFAM" id="SSF47240">
    <property type="entry name" value="Ferritin-like"/>
    <property type="match status" value="1"/>
</dbReference>
<dbReference type="InterPro" id="IPR011017">
    <property type="entry name" value="TRASH_dom"/>
</dbReference>
<dbReference type="Pfam" id="PF04945">
    <property type="entry name" value="YHS"/>
    <property type="match status" value="1"/>
</dbReference>
<protein>
    <recommendedName>
        <fullName evidence="1">TRASH domain-containing protein</fullName>
    </recommendedName>
</protein>